<protein>
    <recommendedName>
        <fullName evidence="2">Cell division protein ZapA</fullName>
    </recommendedName>
    <alternativeName>
        <fullName evidence="9">Z ring-associated protein ZapA</fullName>
    </alternativeName>
</protein>
<keyword evidence="4" id="KW-0132">Cell division</keyword>
<dbReference type="GO" id="GO:0005829">
    <property type="term" value="C:cytosol"/>
    <property type="evidence" value="ECO:0007669"/>
    <property type="project" value="TreeGrafter"/>
</dbReference>
<dbReference type="GO" id="GO:0030428">
    <property type="term" value="C:cell septum"/>
    <property type="evidence" value="ECO:0007669"/>
    <property type="project" value="TreeGrafter"/>
</dbReference>
<dbReference type="InterPro" id="IPR053712">
    <property type="entry name" value="Bac_CellDiv_Activator"/>
</dbReference>
<dbReference type="PANTHER" id="PTHR34981:SF1">
    <property type="entry name" value="CELL DIVISION PROTEIN ZAPA"/>
    <property type="match status" value="1"/>
</dbReference>
<dbReference type="EMBL" id="MLQR01000025">
    <property type="protein sequence ID" value="OIJ13898.1"/>
    <property type="molecule type" value="Genomic_DNA"/>
</dbReference>
<evidence type="ECO:0000256" key="1">
    <source>
        <dbReference type="ARBA" id="ARBA00004496"/>
    </source>
</evidence>
<dbReference type="AlphaFoldDB" id="A0A1S2LMY3"/>
<dbReference type="Gene3D" id="6.10.250.790">
    <property type="match status" value="1"/>
</dbReference>
<keyword evidence="3" id="KW-0963">Cytoplasm</keyword>
<dbReference type="GO" id="GO:0032153">
    <property type="term" value="C:cell division site"/>
    <property type="evidence" value="ECO:0007669"/>
    <property type="project" value="TreeGrafter"/>
</dbReference>
<sequence>MREENGKRRTTVTINGQKYVISGRTDVGHIIEVANLVDKKMKEMRNANPYLDKMQLAVLTAVNISDEYLRLKKQVEKERLKKDGEK</sequence>
<name>A0A1S2LMY3_9BACI</name>
<keyword evidence="6" id="KW-0131">Cell cycle</keyword>
<evidence type="ECO:0000256" key="3">
    <source>
        <dbReference type="ARBA" id="ARBA00022490"/>
    </source>
</evidence>
<dbReference type="GO" id="GO:0000921">
    <property type="term" value="P:septin ring assembly"/>
    <property type="evidence" value="ECO:0007669"/>
    <property type="project" value="TreeGrafter"/>
</dbReference>
<dbReference type="GO" id="GO:0000917">
    <property type="term" value="P:division septum assembly"/>
    <property type="evidence" value="ECO:0007669"/>
    <property type="project" value="UniProtKB-KW"/>
</dbReference>
<evidence type="ECO:0000256" key="6">
    <source>
        <dbReference type="ARBA" id="ARBA00023306"/>
    </source>
</evidence>
<comment type="caution">
    <text evidence="10">The sequence shown here is derived from an EMBL/GenBank/DDBJ whole genome shotgun (WGS) entry which is preliminary data.</text>
</comment>
<comment type="subcellular location">
    <subcellularLocation>
        <location evidence="1">Cytoplasm</location>
    </subcellularLocation>
</comment>
<reference evidence="10 11" key="1">
    <citation type="submission" date="2016-10" db="EMBL/GenBank/DDBJ databases">
        <title>Draft genome sequences of four alkaliphilic bacteria belonging to the Anaerobacillus genus.</title>
        <authorList>
            <person name="Bassil N.M."/>
            <person name="Lloyd J.R."/>
        </authorList>
    </citation>
    <scope>NUCLEOTIDE SEQUENCE [LARGE SCALE GENOMIC DNA]</scope>
    <source>
        <strain evidence="10 11">DSM 18345</strain>
    </source>
</reference>
<evidence type="ECO:0000313" key="11">
    <source>
        <dbReference type="Proteomes" id="UP000179524"/>
    </source>
</evidence>
<evidence type="ECO:0000256" key="7">
    <source>
        <dbReference type="ARBA" id="ARBA00024910"/>
    </source>
</evidence>
<keyword evidence="5" id="KW-0717">Septation</keyword>
<comment type="subunit">
    <text evidence="8">Homodimer. Interacts with FtsZ.</text>
</comment>
<evidence type="ECO:0000313" key="10">
    <source>
        <dbReference type="EMBL" id="OIJ13898.1"/>
    </source>
</evidence>
<dbReference type="Pfam" id="PF05164">
    <property type="entry name" value="ZapA"/>
    <property type="match status" value="1"/>
</dbReference>
<dbReference type="InterPro" id="IPR036192">
    <property type="entry name" value="Cell_div_ZapA-like_sf"/>
</dbReference>
<dbReference type="PANTHER" id="PTHR34981">
    <property type="entry name" value="CELL DIVISION PROTEIN ZAPA"/>
    <property type="match status" value="1"/>
</dbReference>
<dbReference type="OrthoDB" id="9808604at2"/>
<evidence type="ECO:0000256" key="4">
    <source>
        <dbReference type="ARBA" id="ARBA00022618"/>
    </source>
</evidence>
<dbReference type="InterPro" id="IPR007838">
    <property type="entry name" value="Cell_div_ZapA-like"/>
</dbReference>
<organism evidence="10 11">
    <name type="scientific">Anaerobacillus alkalilacustris</name>
    <dbReference type="NCBI Taxonomy" id="393763"/>
    <lineage>
        <taxon>Bacteria</taxon>
        <taxon>Bacillati</taxon>
        <taxon>Bacillota</taxon>
        <taxon>Bacilli</taxon>
        <taxon>Bacillales</taxon>
        <taxon>Bacillaceae</taxon>
        <taxon>Anaerobacillus</taxon>
    </lineage>
</organism>
<evidence type="ECO:0000256" key="8">
    <source>
        <dbReference type="ARBA" id="ARBA00026068"/>
    </source>
</evidence>
<dbReference type="RefSeq" id="WP_071309356.1">
    <property type="nucleotide sequence ID" value="NZ_MLQR01000025.1"/>
</dbReference>
<accession>A0A1S2LMY3</accession>
<dbReference type="GO" id="GO:0043093">
    <property type="term" value="P:FtsZ-dependent cytokinesis"/>
    <property type="evidence" value="ECO:0007669"/>
    <property type="project" value="TreeGrafter"/>
</dbReference>
<evidence type="ECO:0000256" key="5">
    <source>
        <dbReference type="ARBA" id="ARBA00023210"/>
    </source>
</evidence>
<dbReference type="NCBIfam" id="NF010724">
    <property type="entry name" value="PRK14126.1"/>
    <property type="match status" value="1"/>
</dbReference>
<comment type="function">
    <text evidence="7">Activator of cell division through the inhibition of FtsZ GTPase activity, therefore promoting FtsZ assembly into bundles of protofilaments necessary for the formation of the division Z ring. It is recruited early at mid-cell but it is not essential for cell division.</text>
</comment>
<keyword evidence="11" id="KW-1185">Reference proteome</keyword>
<evidence type="ECO:0000256" key="2">
    <source>
        <dbReference type="ARBA" id="ARBA00015195"/>
    </source>
</evidence>
<gene>
    <name evidence="10" type="ORF">BKP37_09435</name>
</gene>
<proteinExistence type="predicted"/>
<evidence type="ECO:0000256" key="9">
    <source>
        <dbReference type="ARBA" id="ARBA00033158"/>
    </source>
</evidence>
<dbReference type="Proteomes" id="UP000179524">
    <property type="component" value="Unassembled WGS sequence"/>
</dbReference>
<dbReference type="SUPFAM" id="SSF102829">
    <property type="entry name" value="Cell division protein ZapA-like"/>
    <property type="match status" value="1"/>
</dbReference>